<sequence length="363" mass="42953">METFVPRLFAQDEPRLSNIMKCIIYYESQVIEKKINKDIRIIGNSGILQDLALQPEMKYKIFSYDGQIFIAPADYRVYEPRKIIYSGKKFVQIMTNKTGPCDGSHYKTLQEVDLGNDEFKVLAASEIDCYLNKKEVYDLGNIEVKDHTMKTEDEQKPLIFIEIRSMLCRRFKPEFFKLSAYFFLRKLHSLRNDFWASMIKMVIKCVVYNQKILVLGIRDDGFNQLGMKLISLPTLVDFLKESSKNYYKVYTSAIDKINLRLKEIVERVEDGQVYQLDMTPTSYDLYPLPRRLWEQEMNKLVTKEFRDWREKGIVSEDIKKGKSYDRQLDALVKEGEDYYLMKMVRHLERLGLHDRIDTEDTES</sequence>
<comment type="caution">
    <text evidence="1">The sequence shown here is derived from an EMBL/GenBank/DDBJ whole genome shotgun (WGS) entry which is preliminary data.</text>
</comment>
<reference evidence="1" key="1">
    <citation type="submission" date="2023-04" db="EMBL/GenBank/DDBJ databases">
        <title>Candida boidinii NBRC 1967.</title>
        <authorList>
            <person name="Ichikawa N."/>
            <person name="Sato H."/>
            <person name="Tonouchi N."/>
        </authorList>
    </citation>
    <scope>NUCLEOTIDE SEQUENCE</scope>
    <source>
        <strain evidence="1">NBRC 1967</strain>
    </source>
</reference>
<keyword evidence="2" id="KW-1185">Reference proteome</keyword>
<evidence type="ECO:0000313" key="2">
    <source>
        <dbReference type="Proteomes" id="UP001165101"/>
    </source>
</evidence>
<name>A0ACB5TVB6_CANBO</name>
<dbReference type="Proteomes" id="UP001165101">
    <property type="component" value="Unassembled WGS sequence"/>
</dbReference>
<accession>A0ACB5TVB6</accession>
<organism evidence="1 2">
    <name type="scientific">Candida boidinii</name>
    <name type="common">Yeast</name>
    <dbReference type="NCBI Taxonomy" id="5477"/>
    <lineage>
        <taxon>Eukaryota</taxon>
        <taxon>Fungi</taxon>
        <taxon>Dikarya</taxon>
        <taxon>Ascomycota</taxon>
        <taxon>Saccharomycotina</taxon>
        <taxon>Pichiomycetes</taxon>
        <taxon>Pichiales</taxon>
        <taxon>Pichiaceae</taxon>
        <taxon>Ogataea</taxon>
        <taxon>Ogataea/Candida clade</taxon>
    </lineage>
</organism>
<evidence type="ECO:0000313" key="1">
    <source>
        <dbReference type="EMBL" id="GME96115.1"/>
    </source>
</evidence>
<proteinExistence type="predicted"/>
<protein>
    <submittedName>
        <fullName evidence="1">Unnamed protein product</fullName>
    </submittedName>
</protein>
<dbReference type="EMBL" id="BSXV01002568">
    <property type="protein sequence ID" value="GME96115.1"/>
    <property type="molecule type" value="Genomic_DNA"/>
</dbReference>
<gene>
    <name evidence="1" type="ORF">Cboi01_000415900</name>
</gene>